<evidence type="ECO:0000256" key="2">
    <source>
        <dbReference type="ARBA" id="ARBA00012009"/>
    </source>
</evidence>
<evidence type="ECO:0000256" key="8">
    <source>
        <dbReference type="ARBA" id="ARBA00022777"/>
    </source>
</evidence>
<dbReference type="InterPro" id="IPR013083">
    <property type="entry name" value="Znf_RING/FYVE/PHD"/>
</dbReference>
<dbReference type="SUPFAM" id="SSF56104">
    <property type="entry name" value="SAICAR synthase-like"/>
    <property type="match status" value="1"/>
</dbReference>
<dbReference type="InterPro" id="IPR002423">
    <property type="entry name" value="Cpn60/GroEL/TCP-1"/>
</dbReference>
<feature type="non-terminal residue" evidence="19">
    <location>
        <position position="1927"/>
    </location>
</feature>
<keyword evidence="9" id="KW-0862">Zinc</keyword>
<feature type="region of interest" description="Disordered" evidence="16">
    <location>
        <begin position="313"/>
        <end position="332"/>
    </location>
</feature>
<dbReference type="GO" id="GO:0010008">
    <property type="term" value="C:endosome membrane"/>
    <property type="evidence" value="ECO:0007669"/>
    <property type="project" value="UniProtKB-SubCell"/>
</dbReference>
<dbReference type="CDD" id="cd17300">
    <property type="entry name" value="PIPKc_PIKfyve"/>
    <property type="match status" value="1"/>
</dbReference>
<dbReference type="PANTHER" id="PTHR45748">
    <property type="entry name" value="1-PHOSPHATIDYLINOSITOL 3-PHOSPHATE 5-KINASE-RELATED"/>
    <property type="match status" value="1"/>
</dbReference>
<evidence type="ECO:0000256" key="12">
    <source>
        <dbReference type="ARBA" id="ARBA00077223"/>
    </source>
</evidence>
<dbReference type="CDD" id="cd15725">
    <property type="entry name" value="FYVE_PIKfyve_Fab1"/>
    <property type="match status" value="1"/>
</dbReference>
<evidence type="ECO:0000256" key="3">
    <source>
        <dbReference type="ARBA" id="ARBA00022679"/>
    </source>
</evidence>
<dbReference type="InterPro" id="IPR027409">
    <property type="entry name" value="GroEL-like_apical_dom_sf"/>
</dbReference>
<dbReference type="SMART" id="SM00330">
    <property type="entry name" value="PIPKc"/>
    <property type="match status" value="1"/>
</dbReference>
<evidence type="ECO:0000256" key="13">
    <source>
        <dbReference type="PROSITE-ProRule" id="PRU00091"/>
    </source>
</evidence>
<dbReference type="InterPro" id="IPR027483">
    <property type="entry name" value="PInositol-4-P-4/5-kinase_C_sf"/>
</dbReference>
<evidence type="ECO:0000313" key="19">
    <source>
        <dbReference type="EMBL" id="KAH9314030.1"/>
    </source>
</evidence>
<dbReference type="Gene3D" id="3.30.810.10">
    <property type="entry name" value="2-Layer Sandwich"/>
    <property type="match status" value="1"/>
</dbReference>
<dbReference type="InterPro" id="IPR044769">
    <property type="entry name" value="PIKfyve_PIPKc"/>
</dbReference>
<dbReference type="SUPFAM" id="SSF52029">
    <property type="entry name" value="GroEL apical domain-like"/>
    <property type="match status" value="1"/>
</dbReference>
<dbReference type="Pfam" id="PF01504">
    <property type="entry name" value="PIP5K"/>
    <property type="match status" value="1"/>
</dbReference>
<dbReference type="FunFam" id="3.30.40.10:FF:000384">
    <property type="entry name" value="1-phosphatidylinositol-3-phosphate 5-kinase FAB1B"/>
    <property type="match status" value="1"/>
</dbReference>
<evidence type="ECO:0000256" key="10">
    <source>
        <dbReference type="ARBA" id="ARBA00022840"/>
    </source>
</evidence>
<dbReference type="InterPro" id="IPR027484">
    <property type="entry name" value="PInositol-4-P-5-kinase_N"/>
</dbReference>
<dbReference type="Proteomes" id="UP000824469">
    <property type="component" value="Unassembled WGS sequence"/>
</dbReference>
<dbReference type="InterPro" id="IPR017455">
    <property type="entry name" value="Znf_FYVE-rel"/>
</dbReference>
<evidence type="ECO:0000256" key="4">
    <source>
        <dbReference type="ARBA" id="ARBA00022723"/>
    </source>
</evidence>
<dbReference type="PROSITE" id="PS50178">
    <property type="entry name" value="ZF_FYVE"/>
    <property type="match status" value="1"/>
</dbReference>
<keyword evidence="20" id="KW-1185">Reference proteome</keyword>
<feature type="domain" description="PIPK" evidence="18">
    <location>
        <begin position="1652"/>
        <end position="1927"/>
    </location>
</feature>
<reference evidence="19 20" key="1">
    <citation type="journal article" date="2021" name="Nat. Plants">
        <title>The Taxus genome provides insights into paclitaxel biosynthesis.</title>
        <authorList>
            <person name="Xiong X."/>
            <person name="Gou J."/>
            <person name="Liao Q."/>
            <person name="Li Y."/>
            <person name="Zhou Q."/>
            <person name="Bi G."/>
            <person name="Li C."/>
            <person name="Du R."/>
            <person name="Wang X."/>
            <person name="Sun T."/>
            <person name="Guo L."/>
            <person name="Liang H."/>
            <person name="Lu P."/>
            <person name="Wu Y."/>
            <person name="Zhang Z."/>
            <person name="Ro D.K."/>
            <person name="Shang Y."/>
            <person name="Huang S."/>
            <person name="Yan J."/>
        </authorList>
    </citation>
    <scope>NUCLEOTIDE SEQUENCE [LARGE SCALE GENOMIC DNA]</scope>
    <source>
        <strain evidence="19">Ta-2019</strain>
    </source>
</reference>
<evidence type="ECO:0000256" key="14">
    <source>
        <dbReference type="PROSITE-ProRule" id="PRU00781"/>
    </source>
</evidence>
<proteinExistence type="predicted"/>
<dbReference type="EC" id="2.7.1.150" evidence="2"/>
<keyword evidence="15" id="KW-0175">Coiled coil</keyword>
<dbReference type="InterPro" id="IPR002498">
    <property type="entry name" value="PInositol-4-P-4/5-kinase_core"/>
</dbReference>
<dbReference type="InterPro" id="IPR011011">
    <property type="entry name" value="Znf_FYVE_PHD"/>
</dbReference>
<keyword evidence="3 14" id="KW-0808">Transferase</keyword>
<feature type="coiled-coil region" evidence="15">
    <location>
        <begin position="1181"/>
        <end position="1208"/>
    </location>
</feature>
<feature type="region of interest" description="Disordered" evidence="16">
    <location>
        <begin position="108"/>
        <end position="176"/>
    </location>
</feature>
<evidence type="ECO:0000256" key="9">
    <source>
        <dbReference type="ARBA" id="ARBA00022833"/>
    </source>
</evidence>
<feature type="region of interest" description="Disordered" evidence="16">
    <location>
        <begin position="377"/>
        <end position="410"/>
    </location>
</feature>
<dbReference type="GO" id="GO:0005524">
    <property type="term" value="F:ATP binding"/>
    <property type="evidence" value="ECO:0007669"/>
    <property type="project" value="UniProtKB-UniRule"/>
</dbReference>
<dbReference type="SMART" id="SM00064">
    <property type="entry name" value="FYVE"/>
    <property type="match status" value="1"/>
</dbReference>
<feature type="compositionally biased region" description="Low complexity" evidence="16">
    <location>
        <begin position="139"/>
        <end position="159"/>
    </location>
</feature>
<evidence type="ECO:0000313" key="20">
    <source>
        <dbReference type="Proteomes" id="UP000824469"/>
    </source>
</evidence>
<keyword evidence="8 14" id="KW-0418">Kinase</keyword>
<keyword evidence="7 13" id="KW-0863">Zinc-finger</keyword>
<feature type="compositionally biased region" description="Acidic residues" evidence="16">
    <location>
        <begin position="377"/>
        <end position="387"/>
    </location>
</feature>
<dbReference type="SUPFAM" id="SSF57903">
    <property type="entry name" value="FYVE/PHD zinc finger"/>
    <property type="match status" value="1"/>
</dbReference>
<evidence type="ECO:0000259" key="18">
    <source>
        <dbReference type="PROSITE" id="PS51455"/>
    </source>
</evidence>
<dbReference type="CDD" id="cd03334">
    <property type="entry name" value="Fab1_TCP"/>
    <property type="match status" value="1"/>
</dbReference>
<sequence>MENIESTALLDFVEKVRTWIPRRADPAKISRDFWMPDQSCRVCYECDSQFTVFHRRHHCRICGRVFCSKCTQNTIPVSLDGRGSGGKEGERIKVCNFCFKICKQEISSSSSSSSPATSLSQCNGNGTGDERQLANSPPSHSVTITDSHSTSSSTSIDSTMPYPTGPYQHVSSSPHVKVHRMGDAFELEGKEDITQRQSSGRVVSSIEGGASSPSLFAYCISRSDDEHDEYGKDLEETHERVSKDSQEYFGNHSSIDLDRGYILHDIGANNSLSPQNLMDLAVHQNGSSQNENYAENTLVKNPSFQSDIFVERQMSGRSERSGEESEDTEIINDCNDDSAMFQSRSSEIEQPFDFENNGAIWLPPAPVDAEDEIESSMLDDDDDDDEGGWGLPRSSGSFSSNEYKSKDKSIEEHRDAMRSVVDGHFRALVAQLLKGEEVFVGEENNPESWLEIVTSLSWQAATFVKPDTSKGGGMDPGLYVKVKCVASGHRSESKVVKGVVCSKNVKHKRMTSRYKNPRMLLLAGALEYQRISNQLSSLDTLLQQEMDHLKMTVARIEAHHPNVLLVEKTVSHHAQECLLAKEISLVLNVKKPLLERIARCTGALIVPSLDNLAAPKVGHCELFHVERFLEEHGNAGQPGRKQTKTLMFFEGCPKRLGCTVLLMGSSRDELKKIKHVLQYTVFAAYHLALETSFLADEGATLPELPLKSPITVALPDKQSSLDRSISTIPGFAVPVPEQKLSGETQTLKGHKSTPNLSPFPGNSPILNNGGNGPSMSGCLSQLTCKSSSISTSPVQTKVGFRTSSAEAAYTEITREQQDICSVGQRLPLPSAPSGNVSGLSASLRSASDKMVVPIDSDAYGRIPSDFELTESKFLDSVNGFMVSVASRACLDYEMTAEEPSSAVVKENQETAENEMNSNKFQDDQIARNQEQVLSKEDFPPSPSDHQSILVLLASRCVLKGTVCERSQLFRIKYYGSFDKPLGRYLRDDLFDQNSRCRFCNEPSEAHVLCYTHRQGSLTISVKRLDPELTLSGEREGKIWMWHRCLKCARKDGVPEATQRVIMSDAAWGLSFGKFLELSFSNHAAASRVASCGHSLHRDCLRFYGFGSTIACFRYSSISVLSVYLPPSKLEFNDPNQQEWLRKEATEVADRVELFYAEVLDFLRQIGQKTASSVSFYTGTKVSESRRQIAELEGLLKKQKATIEEMLQRAIPCDWQPGKPVADILQLNRLRRYLHCLSYSWDHHLRDLDSSLTTKDNVVRVESSLPENVGIPYSKDSSSLKEHVDSQITCKDNINPSVLSSPAIESLSCEIDGISLDKANKSGNLHIGDILSANGNVISDGLMQPAMPNFNNFKEICSMNGKLDGGVKTFEVAVNTLTPDVDHMKSLDHYIRGKDIFDTSDVENGECCINIEVSEKMPLETVDSRYSQDGLESDYGMHTVLSEGHFRVLADLSDTLDAAWTGEGQSVSVQAMLVTSQGLDIAPLNATIIAGGGEPAVGKDFQPSQQSAAQGKIISESILNVQDKGGMEVSETLTPTSPVKSVYQSEDIGSNVSRRYSRGFQGTVSGSIRLDSLIGYNPKFVSSFSNLGSYGGGRVILQAGVNNTIIAVYDEEPTSIIAYALSTHDYQAHVAGNGYDIEKQKAKDSYQEKEYAQTLSMPIVISYPISSSDSSSDLADFFSKERNSGSEDIGLKGSGTSDVPRLLHLKVSFSDQGLPGKAKYTVTCYCVKEFDALRRKCCPTEMDFRRSLSRCKKWGAQGGKSNVFFAKSLDDRFVIKQVTKTELDSFLKFAPGYFKYLTDSLNSGSPTCLAKILGIYQVTVKHTKSGKEIRMDLMVMENLLFGRNVARVYDLKGSGRSRYNSDSTGSNKVLLDQNLLEAMPTAPILLGNKAKRLLERAVWNDTSFLASIDVMDYSLLVGVDEERCELVL</sequence>
<evidence type="ECO:0000256" key="16">
    <source>
        <dbReference type="SAM" id="MobiDB-lite"/>
    </source>
</evidence>
<evidence type="ECO:0000256" key="15">
    <source>
        <dbReference type="SAM" id="Coils"/>
    </source>
</evidence>
<evidence type="ECO:0000259" key="17">
    <source>
        <dbReference type="PROSITE" id="PS50178"/>
    </source>
</evidence>
<feature type="region of interest" description="Disordered" evidence="16">
    <location>
        <begin position="900"/>
        <end position="922"/>
    </location>
</feature>
<feature type="domain" description="FYVE-type" evidence="17">
    <location>
        <begin position="37"/>
        <end position="103"/>
    </location>
</feature>
<feature type="compositionally biased region" description="Polar residues" evidence="16">
    <location>
        <begin position="115"/>
        <end position="124"/>
    </location>
</feature>
<evidence type="ECO:0000256" key="5">
    <source>
        <dbReference type="ARBA" id="ARBA00022741"/>
    </source>
</evidence>
<dbReference type="GO" id="GO:0008270">
    <property type="term" value="F:zinc ion binding"/>
    <property type="evidence" value="ECO:0007669"/>
    <property type="project" value="UniProtKB-KW"/>
</dbReference>
<dbReference type="Gene3D" id="3.30.800.10">
    <property type="entry name" value="Phosphatidylinositol Phosphate Kinase II Beta"/>
    <property type="match status" value="1"/>
</dbReference>
<evidence type="ECO:0000256" key="1">
    <source>
        <dbReference type="ARBA" id="ARBA00004608"/>
    </source>
</evidence>
<keyword evidence="10 14" id="KW-0067">ATP-binding</keyword>
<dbReference type="GO" id="GO:0000285">
    <property type="term" value="F:1-phosphatidylinositol-3-phosphate 5-kinase activity"/>
    <property type="evidence" value="ECO:0007669"/>
    <property type="project" value="UniProtKB-EC"/>
</dbReference>
<dbReference type="EMBL" id="JAHRHJ020000005">
    <property type="protein sequence ID" value="KAH9314030.1"/>
    <property type="molecule type" value="Genomic_DNA"/>
</dbReference>
<comment type="caution">
    <text evidence="19">The sequence shown here is derived from an EMBL/GenBank/DDBJ whole genome shotgun (WGS) entry which is preliminary data.</text>
</comment>
<evidence type="ECO:0000256" key="11">
    <source>
        <dbReference type="ARBA" id="ARBA00023136"/>
    </source>
</evidence>
<dbReference type="PANTHER" id="PTHR45748:SF7">
    <property type="entry name" value="1-PHOSPHATIDYLINOSITOL 3-PHOSPHATE 5-KINASE-RELATED"/>
    <property type="match status" value="1"/>
</dbReference>
<dbReference type="FunFam" id="3.50.7.10:FF:000007">
    <property type="entry name" value="1-phosphatidylinositol 3-phosphate 5-kinase isoform X1"/>
    <property type="match status" value="1"/>
</dbReference>
<dbReference type="Gene3D" id="3.30.40.10">
    <property type="entry name" value="Zinc/RING finger domain, C3HC4 (zinc finger)"/>
    <property type="match status" value="1"/>
</dbReference>
<dbReference type="GO" id="GO:0046854">
    <property type="term" value="P:phosphatidylinositol phosphate biosynthetic process"/>
    <property type="evidence" value="ECO:0007669"/>
    <property type="project" value="TreeGrafter"/>
</dbReference>
<evidence type="ECO:0000256" key="6">
    <source>
        <dbReference type="ARBA" id="ARBA00022753"/>
    </source>
</evidence>
<dbReference type="PROSITE" id="PS51455">
    <property type="entry name" value="PIPK"/>
    <property type="match status" value="1"/>
</dbReference>
<dbReference type="OMA" id="VGPKFLF"/>
<dbReference type="InterPro" id="IPR000306">
    <property type="entry name" value="Znf_FYVE"/>
</dbReference>
<keyword evidence="6" id="KW-0967">Endosome</keyword>
<name>A0AA38LA56_TAXCH</name>
<keyword evidence="11" id="KW-0472">Membrane</keyword>
<dbReference type="FunFam" id="3.30.800.10:FF:000007">
    <property type="entry name" value="Putative 1-phosphatidylinositol-4-phosphate 5-kinase/ zinc ion binding family"/>
    <property type="match status" value="1"/>
</dbReference>
<dbReference type="Pfam" id="PF00118">
    <property type="entry name" value="Cpn60_TCP1"/>
    <property type="match status" value="1"/>
</dbReference>
<dbReference type="Pfam" id="PF01363">
    <property type="entry name" value="FYVE"/>
    <property type="match status" value="1"/>
</dbReference>
<keyword evidence="4" id="KW-0479">Metal-binding</keyword>
<comment type="subcellular location">
    <subcellularLocation>
        <location evidence="1">Endosome membrane</location>
    </subcellularLocation>
</comment>
<dbReference type="Gene3D" id="3.50.7.10">
    <property type="entry name" value="GroEL"/>
    <property type="match status" value="1"/>
</dbReference>
<accession>A0AA38LA56</accession>
<evidence type="ECO:0000256" key="7">
    <source>
        <dbReference type="ARBA" id="ARBA00022771"/>
    </source>
</evidence>
<keyword evidence="5 14" id="KW-0547">Nucleotide-binding</keyword>
<gene>
    <name evidence="19" type="ORF">KI387_022657</name>
</gene>
<protein>
    <recommendedName>
        <fullName evidence="2">1-phosphatidylinositol-3-phosphate 5-kinase</fullName>
        <ecNumber evidence="2">2.7.1.150</ecNumber>
    </recommendedName>
    <alternativeName>
        <fullName evidence="12">Phosphatidylinositol 3-phosphate 5-kinase type III</fullName>
    </alternativeName>
</protein>
<organism evidence="19 20">
    <name type="scientific">Taxus chinensis</name>
    <name type="common">Chinese yew</name>
    <name type="synonym">Taxus wallichiana var. chinensis</name>
    <dbReference type="NCBI Taxonomy" id="29808"/>
    <lineage>
        <taxon>Eukaryota</taxon>
        <taxon>Viridiplantae</taxon>
        <taxon>Streptophyta</taxon>
        <taxon>Embryophyta</taxon>
        <taxon>Tracheophyta</taxon>
        <taxon>Spermatophyta</taxon>
        <taxon>Pinopsida</taxon>
        <taxon>Pinidae</taxon>
        <taxon>Conifers II</taxon>
        <taxon>Cupressales</taxon>
        <taxon>Taxaceae</taxon>
        <taxon>Taxus</taxon>
    </lineage>
</organism>